<name>V4HGN0_9EURY</name>
<evidence type="ECO:0000313" key="1">
    <source>
        <dbReference type="EMBL" id="ESP86964.1"/>
    </source>
</evidence>
<evidence type="ECO:0000313" key="2">
    <source>
        <dbReference type="Proteomes" id="UP000017840"/>
    </source>
</evidence>
<dbReference type="RefSeq" id="WP_023395860.1">
    <property type="nucleotide sequence ID" value="NZ_ASGZ01000067.1"/>
</dbReference>
<gene>
    <name evidence="1" type="ORF">K933_16462</name>
</gene>
<dbReference type="AlphaFoldDB" id="V4HGN0"/>
<reference evidence="1 2" key="1">
    <citation type="journal article" date="2013" name="Genome Announc.">
        <title>Draft Genome Sequence of 'Candidatus Halobonum tyrrellensis' Strain G22, Isolated from the Hypersaline Waters of Lake Tyrrell, Australia.</title>
        <authorList>
            <person name="Ugalde J.A."/>
            <person name="Narasingarao P."/>
            <person name="Kuo S."/>
            <person name="Podell S."/>
            <person name="Allen E.E."/>
        </authorList>
    </citation>
    <scope>NUCLEOTIDE SEQUENCE [LARGE SCALE GENOMIC DNA]</scope>
    <source>
        <strain evidence="1 2">G22</strain>
    </source>
</reference>
<accession>V4HGN0</accession>
<dbReference type="eggNOG" id="arCOG01818">
    <property type="taxonomic scope" value="Archaea"/>
</dbReference>
<feature type="non-terminal residue" evidence="1">
    <location>
        <position position="63"/>
    </location>
</feature>
<keyword evidence="2" id="KW-1185">Reference proteome</keyword>
<dbReference type="Proteomes" id="UP000017840">
    <property type="component" value="Unassembled WGS sequence"/>
</dbReference>
<comment type="caution">
    <text evidence="1">The sequence shown here is derived from an EMBL/GenBank/DDBJ whole genome shotgun (WGS) entry which is preliminary data.</text>
</comment>
<sequence>MAAEPDCRATVVGALADRDADAVRTRADGVERTYDGRSAALLLAAGRFVERAAFHDPDLAERA</sequence>
<protein>
    <submittedName>
        <fullName evidence="1">ATPase, type iv secretory pathway virb11 component like protein</fullName>
    </submittedName>
</protein>
<organism evidence="1 2">
    <name type="scientific">Candidatus Halobonum tyrrellensis G22</name>
    <dbReference type="NCBI Taxonomy" id="1324957"/>
    <lineage>
        <taxon>Archaea</taxon>
        <taxon>Methanobacteriati</taxon>
        <taxon>Methanobacteriota</taxon>
        <taxon>Stenosarchaea group</taxon>
        <taxon>Halobacteria</taxon>
        <taxon>Halobacteriales</taxon>
        <taxon>Haloferacaceae</taxon>
        <taxon>Candidatus Halobonum</taxon>
    </lineage>
</organism>
<dbReference type="EMBL" id="ASGZ01000067">
    <property type="protein sequence ID" value="ESP86964.1"/>
    <property type="molecule type" value="Genomic_DNA"/>
</dbReference>
<proteinExistence type="predicted"/>